<dbReference type="InterPro" id="IPR002110">
    <property type="entry name" value="Ankyrin_rpt"/>
</dbReference>
<keyword evidence="7" id="KW-0040">ANK repeat</keyword>
<protein>
    <submittedName>
        <fullName evidence="13">Transient receptor potential cation channel subfamily A member 1</fullName>
    </submittedName>
</protein>
<dbReference type="Gene3D" id="1.10.287.70">
    <property type="match status" value="1"/>
</dbReference>
<dbReference type="OrthoDB" id="1661883at2759"/>
<dbReference type="InterPro" id="IPR052076">
    <property type="entry name" value="TRP_cation_channel"/>
</dbReference>
<evidence type="ECO:0000313" key="13">
    <source>
        <dbReference type="EMBL" id="CAB4004604.1"/>
    </source>
</evidence>
<evidence type="ECO:0000256" key="7">
    <source>
        <dbReference type="ARBA" id="ARBA00023043"/>
    </source>
</evidence>
<dbReference type="PROSITE" id="PS50297">
    <property type="entry name" value="ANK_REP_REGION"/>
    <property type="match status" value="2"/>
</dbReference>
<keyword evidence="6" id="KW-1133">Transmembrane helix</keyword>
<dbReference type="GO" id="GO:1902495">
    <property type="term" value="C:transmembrane transporter complex"/>
    <property type="evidence" value="ECO:0007669"/>
    <property type="project" value="TreeGrafter"/>
</dbReference>
<dbReference type="PANTHER" id="PTHR47143:SF1">
    <property type="entry name" value="ION_TRANS DOMAIN-CONTAINING PROTEIN"/>
    <property type="match status" value="1"/>
</dbReference>
<dbReference type="PANTHER" id="PTHR47143">
    <property type="entry name" value="TRANSIENT RECEPTOR POTENTIAL CATION CHANNEL PROTEIN PAINLESS"/>
    <property type="match status" value="1"/>
</dbReference>
<dbReference type="InterPro" id="IPR036770">
    <property type="entry name" value="Ankyrin_rpt-contain_sf"/>
</dbReference>
<keyword evidence="11" id="KW-0407">Ion channel</keyword>
<keyword evidence="3" id="KW-0716">Sensory transduction</keyword>
<evidence type="ECO:0000256" key="9">
    <source>
        <dbReference type="ARBA" id="ARBA00023136"/>
    </source>
</evidence>
<name>A0A6S7HHM5_PARCT</name>
<dbReference type="InterPro" id="IPR005821">
    <property type="entry name" value="Ion_trans_dom"/>
</dbReference>
<evidence type="ECO:0000259" key="12">
    <source>
        <dbReference type="Pfam" id="PF00520"/>
    </source>
</evidence>
<evidence type="ECO:0000256" key="5">
    <source>
        <dbReference type="ARBA" id="ARBA00022737"/>
    </source>
</evidence>
<dbReference type="Pfam" id="PF12796">
    <property type="entry name" value="Ank_2"/>
    <property type="match status" value="1"/>
</dbReference>
<evidence type="ECO:0000256" key="8">
    <source>
        <dbReference type="ARBA" id="ARBA00023065"/>
    </source>
</evidence>
<evidence type="ECO:0000256" key="11">
    <source>
        <dbReference type="ARBA" id="ARBA00023303"/>
    </source>
</evidence>
<dbReference type="Gene3D" id="1.25.40.20">
    <property type="entry name" value="Ankyrin repeat-containing domain"/>
    <property type="match status" value="1"/>
</dbReference>
<gene>
    <name evidence="13" type="ORF">PACLA_8A069070</name>
</gene>
<proteinExistence type="predicted"/>
<keyword evidence="5" id="KW-0677">Repeat</keyword>
<dbReference type="PROSITE" id="PS50088">
    <property type="entry name" value="ANK_REPEAT"/>
    <property type="match status" value="2"/>
</dbReference>
<keyword evidence="9" id="KW-0472">Membrane</keyword>
<evidence type="ECO:0000256" key="1">
    <source>
        <dbReference type="ARBA" id="ARBA00004141"/>
    </source>
</evidence>
<dbReference type="AlphaFoldDB" id="A0A6S7HHM5"/>
<keyword evidence="13" id="KW-0675">Receptor</keyword>
<organism evidence="13 14">
    <name type="scientific">Paramuricea clavata</name>
    <name type="common">Red gorgonian</name>
    <name type="synonym">Violescent sea-whip</name>
    <dbReference type="NCBI Taxonomy" id="317549"/>
    <lineage>
        <taxon>Eukaryota</taxon>
        <taxon>Metazoa</taxon>
        <taxon>Cnidaria</taxon>
        <taxon>Anthozoa</taxon>
        <taxon>Octocorallia</taxon>
        <taxon>Malacalcyonacea</taxon>
        <taxon>Plexauridae</taxon>
        <taxon>Paramuricea</taxon>
    </lineage>
</organism>
<keyword evidence="8" id="KW-0406">Ion transport</keyword>
<evidence type="ECO:0000256" key="4">
    <source>
        <dbReference type="ARBA" id="ARBA00022692"/>
    </source>
</evidence>
<keyword evidence="2" id="KW-0813">Transport</keyword>
<dbReference type="Proteomes" id="UP001152795">
    <property type="component" value="Unassembled WGS sequence"/>
</dbReference>
<sequence length="791" mass="91000">MEPETSYPQDNKKGVMDEVTGTPLLEMKSLNGEMSINNPNLKSKKSMVISPLIRAVRRGLRMTEKYLNEQKDVEKLKITDTDITGRNIFHLSVQREELLEFVLETFEKHDHLIQALHSEDVNGYTPAHIAVLHNERKSIHMLAGVDKNIYTIRSTKTGQTLIHCAVESCNSYIVQDILEARPDALYDKDNDGKPPQHYAAALEECFLLEFLLSQGADIFETDKNDSTPLHMAADADSLSNVKLLVLDEEDLLRTEDNEGRTGLHIACMNGCRNIVSFLLKNGADPLVKMEGGLNCLEVAVMNKQDDVVEELLLSDHWKDLITEWKGGPKKCFAYLVNKMPDNAKILLDRCVVKSDDKPQSLDYQITYDFFLLEPTGSKPPMFDGLQAIIDNNDEQCLTHKLCKKYFSVKWREKGCYLYLTNLFIYLCFHVLFNVYVALVRGAIARRKLDAENTAPSNVTMVTSSNYVKPAARPDEAGPIVATAVIVTVTLFNILKEFLQMHTQRWRYFKQFSNLFEWTLYVCVLYFMFPVRKTKTERQFGAASLAVCISWFNLIWFLRRIPDIGTYILTLQKVFKTLVKMLLLIVLFCMAFASTFYLLFAEQRRFENYPISVLSTFVSMLGDFSYDDLFVEVGYYKDFYNFKIVMFIVFVLLMVVVVNNVLIGLAVGDTEYVISMAKVQRLRQHMKFIMEVESSLFSKLPCFKREKGTTHTEHPNHKKSWADNLNRLLAGEMNTFYNEDDEGDDEGGDDVLTQEKIEEMVQTRLENYHKKMMQELKDFHSDMVEKLGEMVN</sequence>
<dbReference type="EMBL" id="CACRXK020004950">
    <property type="protein sequence ID" value="CAB4004604.1"/>
    <property type="molecule type" value="Genomic_DNA"/>
</dbReference>
<dbReference type="GO" id="GO:0005216">
    <property type="term" value="F:monoatomic ion channel activity"/>
    <property type="evidence" value="ECO:0007669"/>
    <property type="project" value="InterPro"/>
</dbReference>
<comment type="subcellular location">
    <subcellularLocation>
        <location evidence="1">Membrane</location>
        <topology evidence="1">Multi-pass membrane protein</topology>
    </subcellularLocation>
</comment>
<evidence type="ECO:0000313" key="14">
    <source>
        <dbReference type="Proteomes" id="UP001152795"/>
    </source>
</evidence>
<comment type="caution">
    <text evidence="13">The sequence shown here is derived from an EMBL/GenBank/DDBJ whole genome shotgun (WGS) entry which is preliminary data.</text>
</comment>
<evidence type="ECO:0000256" key="2">
    <source>
        <dbReference type="ARBA" id="ARBA00022448"/>
    </source>
</evidence>
<reference evidence="13" key="1">
    <citation type="submission" date="2020-04" db="EMBL/GenBank/DDBJ databases">
        <authorList>
            <person name="Alioto T."/>
            <person name="Alioto T."/>
            <person name="Gomez Garrido J."/>
        </authorList>
    </citation>
    <scope>NUCLEOTIDE SEQUENCE</scope>
    <source>
        <strain evidence="13">A484AB</strain>
    </source>
</reference>
<evidence type="ECO:0000256" key="6">
    <source>
        <dbReference type="ARBA" id="ARBA00022989"/>
    </source>
</evidence>
<dbReference type="SMART" id="SM00248">
    <property type="entry name" value="ANK"/>
    <property type="match status" value="6"/>
</dbReference>
<dbReference type="Pfam" id="PF00520">
    <property type="entry name" value="Ion_trans"/>
    <property type="match status" value="1"/>
</dbReference>
<evidence type="ECO:0000256" key="10">
    <source>
        <dbReference type="ARBA" id="ARBA00023180"/>
    </source>
</evidence>
<dbReference type="SUPFAM" id="SSF48403">
    <property type="entry name" value="Ankyrin repeat"/>
    <property type="match status" value="1"/>
</dbReference>
<feature type="domain" description="Ion transport" evidence="12">
    <location>
        <begin position="475"/>
        <end position="669"/>
    </location>
</feature>
<evidence type="ECO:0000256" key="3">
    <source>
        <dbReference type="ARBA" id="ARBA00022606"/>
    </source>
</evidence>
<keyword evidence="14" id="KW-1185">Reference proteome</keyword>
<accession>A0A6S7HHM5</accession>
<keyword evidence="4" id="KW-0812">Transmembrane</keyword>
<keyword evidence="10" id="KW-0325">Glycoprotein</keyword>